<dbReference type="SUPFAM" id="SSF50891">
    <property type="entry name" value="Cyclophilin-like"/>
    <property type="match status" value="1"/>
</dbReference>
<sequence length="332" mass="36485">MNIQVVKPGLQTTIQDLGRIGYMSQGVSVTGAMDTRSLRIANMLVGNAEHEAVLEMTMTGPSLKFDEEQLIAVTGGGMLPVMNGKRLHLNTPLFIPAGSLLHFEPLKKGCRAYLSIAGGYDVPVVMGSKSTYLRAGIGGYKGRALKKGDTLTVHPMSKDAKQYMNQLSNQQLFPKWRVSNSFVPNREQTTIRVLKGTHFDRFTEESQNTFFDTAFQISSQSDRMGYRLDTDQHIELSEPFELLSEAVTLGTVQLPPGGKPIILLADRQSTGGYPRIAQVMIVDIPKLAQLKPGESVLFEEVSLQEAEQIYIQAERDIAEIKAAISLKGVKVG</sequence>
<dbReference type="Proteomes" id="UP001225034">
    <property type="component" value="Unassembled WGS sequence"/>
</dbReference>
<dbReference type="SMART" id="SM00797">
    <property type="entry name" value="AHS2"/>
    <property type="match status" value="1"/>
</dbReference>
<dbReference type="InterPro" id="IPR003778">
    <property type="entry name" value="CT_A_B"/>
</dbReference>
<evidence type="ECO:0000313" key="6">
    <source>
        <dbReference type="Proteomes" id="UP001225034"/>
    </source>
</evidence>
<gene>
    <name evidence="5" type="ORF">J2S05_003039</name>
</gene>
<evidence type="ECO:0000313" key="5">
    <source>
        <dbReference type="EMBL" id="MDQ0208230.1"/>
    </source>
</evidence>
<dbReference type="PANTHER" id="PTHR43309">
    <property type="entry name" value="5-OXOPROLINASE SUBUNIT C"/>
    <property type="match status" value="1"/>
</dbReference>
<name>A0ABT9YL81_9BACI</name>
<evidence type="ECO:0000256" key="2">
    <source>
        <dbReference type="ARBA" id="ARBA00022801"/>
    </source>
</evidence>
<dbReference type="NCBIfam" id="TIGR00724">
    <property type="entry name" value="urea_amlyse_rel"/>
    <property type="match status" value="1"/>
</dbReference>
<evidence type="ECO:0000256" key="3">
    <source>
        <dbReference type="ARBA" id="ARBA00022840"/>
    </source>
</evidence>
<proteinExistence type="predicted"/>
<dbReference type="EMBL" id="JAUSUA010000004">
    <property type="protein sequence ID" value="MDQ0208230.1"/>
    <property type="molecule type" value="Genomic_DNA"/>
</dbReference>
<comment type="caution">
    <text evidence="5">The sequence shown here is derived from an EMBL/GenBank/DDBJ whole genome shotgun (WGS) entry which is preliminary data.</text>
</comment>
<accession>A0ABT9YL81</accession>
<keyword evidence="2" id="KW-0378">Hydrolase</keyword>
<dbReference type="Pfam" id="PF02626">
    <property type="entry name" value="CT_A_B"/>
    <property type="match status" value="1"/>
</dbReference>
<evidence type="ECO:0000259" key="4">
    <source>
        <dbReference type="SMART" id="SM00797"/>
    </source>
</evidence>
<keyword evidence="6" id="KW-1185">Reference proteome</keyword>
<dbReference type="RefSeq" id="WP_306984123.1">
    <property type="nucleotide sequence ID" value="NZ_JAUSUA010000004.1"/>
</dbReference>
<feature type="domain" description="Carboxyltransferase" evidence="4">
    <location>
        <begin position="24"/>
        <end position="316"/>
    </location>
</feature>
<dbReference type="PANTHER" id="PTHR43309:SF5">
    <property type="entry name" value="5-OXOPROLINASE SUBUNIT C"/>
    <property type="match status" value="1"/>
</dbReference>
<reference evidence="5 6" key="1">
    <citation type="submission" date="2023-07" db="EMBL/GenBank/DDBJ databases">
        <title>Genomic Encyclopedia of Type Strains, Phase IV (KMG-IV): sequencing the most valuable type-strain genomes for metagenomic binning, comparative biology and taxonomic classification.</title>
        <authorList>
            <person name="Goeker M."/>
        </authorList>
    </citation>
    <scope>NUCLEOTIDE SEQUENCE [LARGE SCALE GENOMIC DNA]</scope>
    <source>
        <strain evidence="5 6">DSM 19154</strain>
    </source>
</reference>
<keyword evidence="3" id="KW-0067">ATP-binding</keyword>
<dbReference type="Gene3D" id="2.40.100.10">
    <property type="entry name" value="Cyclophilin-like"/>
    <property type="match status" value="1"/>
</dbReference>
<evidence type="ECO:0000256" key="1">
    <source>
        <dbReference type="ARBA" id="ARBA00022741"/>
    </source>
</evidence>
<protein>
    <submittedName>
        <fullName evidence="5">Antagonist of KipI</fullName>
    </submittedName>
</protein>
<dbReference type="InterPro" id="IPR052708">
    <property type="entry name" value="PxpC"/>
</dbReference>
<keyword evidence="1" id="KW-0547">Nucleotide-binding</keyword>
<dbReference type="InterPro" id="IPR029000">
    <property type="entry name" value="Cyclophilin-like_dom_sf"/>
</dbReference>
<organism evidence="5 6">
    <name type="scientific">Alkalicoccobacillus murimartini</name>
    <dbReference type="NCBI Taxonomy" id="171685"/>
    <lineage>
        <taxon>Bacteria</taxon>
        <taxon>Bacillati</taxon>
        <taxon>Bacillota</taxon>
        <taxon>Bacilli</taxon>
        <taxon>Bacillales</taxon>
        <taxon>Bacillaceae</taxon>
        <taxon>Alkalicoccobacillus</taxon>
    </lineage>
</organism>